<evidence type="ECO:0000313" key="2">
    <source>
        <dbReference type="Proteomes" id="UP000216947"/>
    </source>
</evidence>
<evidence type="ECO:0000313" key="1">
    <source>
        <dbReference type="EMBL" id="OZI27533.1"/>
    </source>
</evidence>
<reference evidence="2" key="1">
    <citation type="submission" date="2017-05" db="EMBL/GenBank/DDBJ databases">
        <title>Complete and WGS of Bordetella genogroups.</title>
        <authorList>
            <person name="Spilker T."/>
            <person name="Lipuma J."/>
        </authorList>
    </citation>
    <scope>NUCLEOTIDE SEQUENCE [LARGE SCALE GENOMIC DNA]</scope>
    <source>
        <strain evidence="2">AU18089</strain>
    </source>
</reference>
<comment type="caution">
    <text evidence="1">The sequence shown here is derived from an EMBL/GenBank/DDBJ whole genome shotgun (WGS) entry which is preliminary data.</text>
</comment>
<name>A0A261RTD6_9BORD</name>
<accession>A0A261RTD6</accession>
<keyword evidence="2" id="KW-1185">Reference proteome</keyword>
<gene>
    <name evidence="1" type="ORF">CAL19_02055</name>
</gene>
<organism evidence="1 2">
    <name type="scientific">Bordetella genomosp. 7</name>
    <dbReference type="NCBI Taxonomy" id="1416805"/>
    <lineage>
        <taxon>Bacteria</taxon>
        <taxon>Pseudomonadati</taxon>
        <taxon>Pseudomonadota</taxon>
        <taxon>Betaproteobacteria</taxon>
        <taxon>Burkholderiales</taxon>
        <taxon>Alcaligenaceae</taxon>
        <taxon>Bordetella</taxon>
    </lineage>
</organism>
<dbReference type="AlphaFoldDB" id="A0A261RTD6"/>
<proteinExistence type="predicted"/>
<dbReference type="RefSeq" id="WP_094795878.1">
    <property type="nucleotide sequence ID" value="NZ_NEVK01000001.1"/>
</dbReference>
<dbReference type="EMBL" id="NEVK01000001">
    <property type="protein sequence ID" value="OZI27533.1"/>
    <property type="molecule type" value="Genomic_DNA"/>
</dbReference>
<sequence>MAKTQFDYPEGARAALVRKNADGSVSVAPVAHDESILNLYRDLISHLSAQPWPDEWLAEIHSYLGARLEARKVAQACGGFAIAMDRTWRVSTLPLEPMDRVE</sequence>
<protein>
    <submittedName>
        <fullName evidence="1">Uncharacterized protein</fullName>
    </submittedName>
</protein>
<dbReference type="Proteomes" id="UP000216947">
    <property type="component" value="Unassembled WGS sequence"/>
</dbReference>